<feature type="domain" description="DUF7769" evidence="1">
    <location>
        <begin position="27"/>
        <end position="80"/>
    </location>
</feature>
<accession>A0AAV5F519</accession>
<reference evidence="2" key="1">
    <citation type="journal article" date="2018" name="DNA Res.">
        <title>Multiple hybrid de novo genome assembly of finger millet, an orphan allotetraploid crop.</title>
        <authorList>
            <person name="Hatakeyama M."/>
            <person name="Aluri S."/>
            <person name="Balachadran M.T."/>
            <person name="Sivarajan S.R."/>
            <person name="Patrignani A."/>
            <person name="Gruter S."/>
            <person name="Poveda L."/>
            <person name="Shimizu-Inatsugi R."/>
            <person name="Baeten J."/>
            <person name="Francoijs K.J."/>
            <person name="Nataraja K.N."/>
            <person name="Reddy Y.A.N."/>
            <person name="Phadnis S."/>
            <person name="Ravikumar R.L."/>
            <person name="Schlapbach R."/>
            <person name="Sreeman S.M."/>
            <person name="Shimizu K.K."/>
        </authorList>
    </citation>
    <scope>NUCLEOTIDE SEQUENCE</scope>
</reference>
<evidence type="ECO:0000313" key="2">
    <source>
        <dbReference type="EMBL" id="GJN29430.1"/>
    </source>
</evidence>
<sequence length="204" mass="23936">MNVLPCNFQTSKLLLELLGSRGKKDTSEKVRKQIYQSLLAKSKNRVLGKQVIKQVTPIFGLSIRIVQKIWHRRKKDLAQGNVVNVACRKRGRVGRKVIPIDFERLCGIPLSRRMTIEDVAKWLRCSKSKVIRYMRKGLIRRHHNKIKSFLTPANKKSRLQWYLDMLDPASTFDDPHFKDLFDHVFIDDKCFFYTKIIQVLLATR</sequence>
<gene>
    <name evidence="2" type="primary">gb17656</name>
    <name evidence="2" type="ORF">PR202_gb17656</name>
</gene>
<organism evidence="2 3">
    <name type="scientific">Eleusine coracana subsp. coracana</name>
    <dbReference type="NCBI Taxonomy" id="191504"/>
    <lineage>
        <taxon>Eukaryota</taxon>
        <taxon>Viridiplantae</taxon>
        <taxon>Streptophyta</taxon>
        <taxon>Embryophyta</taxon>
        <taxon>Tracheophyta</taxon>
        <taxon>Spermatophyta</taxon>
        <taxon>Magnoliopsida</taxon>
        <taxon>Liliopsida</taxon>
        <taxon>Poales</taxon>
        <taxon>Poaceae</taxon>
        <taxon>PACMAD clade</taxon>
        <taxon>Chloridoideae</taxon>
        <taxon>Cynodonteae</taxon>
        <taxon>Eleusininae</taxon>
        <taxon>Eleusine</taxon>
    </lineage>
</organism>
<protein>
    <recommendedName>
        <fullName evidence="1">DUF7769 domain-containing protein</fullName>
    </recommendedName>
</protein>
<dbReference type="PANTHER" id="PTHR33889">
    <property type="entry name" value="OS04G0681850 PROTEIN"/>
    <property type="match status" value="1"/>
</dbReference>
<dbReference type="EMBL" id="BQKI01000081">
    <property type="protein sequence ID" value="GJN29430.1"/>
    <property type="molecule type" value="Genomic_DNA"/>
</dbReference>
<name>A0AAV5F519_ELECO</name>
<dbReference type="PANTHER" id="PTHR33889:SF1">
    <property type="entry name" value="OS03G0834800 PROTEIN"/>
    <property type="match status" value="1"/>
</dbReference>
<keyword evidence="3" id="KW-1185">Reference proteome</keyword>
<comment type="caution">
    <text evidence="2">The sequence shown here is derived from an EMBL/GenBank/DDBJ whole genome shotgun (WGS) entry which is preliminary data.</text>
</comment>
<evidence type="ECO:0000259" key="1">
    <source>
        <dbReference type="Pfam" id="PF24964"/>
    </source>
</evidence>
<evidence type="ECO:0000313" key="3">
    <source>
        <dbReference type="Proteomes" id="UP001054889"/>
    </source>
</evidence>
<dbReference type="AlphaFoldDB" id="A0AAV5F519"/>
<dbReference type="Proteomes" id="UP001054889">
    <property type="component" value="Unassembled WGS sequence"/>
</dbReference>
<dbReference type="Pfam" id="PF24964">
    <property type="entry name" value="DUF7769"/>
    <property type="match status" value="1"/>
</dbReference>
<dbReference type="InterPro" id="IPR056671">
    <property type="entry name" value="DUF7769"/>
</dbReference>
<proteinExistence type="predicted"/>
<reference evidence="2" key="2">
    <citation type="submission" date="2021-12" db="EMBL/GenBank/DDBJ databases">
        <title>Resequencing data analysis of finger millet.</title>
        <authorList>
            <person name="Hatakeyama M."/>
            <person name="Aluri S."/>
            <person name="Balachadran M.T."/>
            <person name="Sivarajan S.R."/>
            <person name="Poveda L."/>
            <person name="Shimizu-Inatsugi R."/>
            <person name="Schlapbach R."/>
            <person name="Sreeman S.M."/>
            <person name="Shimizu K.K."/>
        </authorList>
    </citation>
    <scope>NUCLEOTIDE SEQUENCE</scope>
</reference>